<dbReference type="InterPro" id="IPR002942">
    <property type="entry name" value="S4_RNA-bd"/>
</dbReference>
<name>A0A1Y0XW07_ACEPA</name>
<evidence type="ECO:0000256" key="1">
    <source>
        <dbReference type="PROSITE-ProRule" id="PRU00182"/>
    </source>
</evidence>
<dbReference type="OrthoDB" id="9811532at2"/>
<keyword evidence="1" id="KW-0694">RNA-binding</keyword>
<reference evidence="3 4" key="1">
    <citation type="submission" date="2017-05" db="EMBL/GenBank/DDBJ databases">
        <title>Genome sequence of Acetobacter pasteurianus subsp. pasteurianus strain SRCM101342.</title>
        <authorList>
            <person name="Cho S.H."/>
        </authorList>
    </citation>
    <scope>NUCLEOTIDE SEQUENCE [LARGE SCALE GENOMIC DNA]</scope>
    <source>
        <strain evidence="3 4">SRCM101342</strain>
    </source>
</reference>
<organism evidence="3 4">
    <name type="scientific">Acetobacter pasteurianus subsp. pasteurianus</name>
    <dbReference type="NCBI Taxonomy" id="481145"/>
    <lineage>
        <taxon>Bacteria</taxon>
        <taxon>Pseudomonadati</taxon>
        <taxon>Pseudomonadota</taxon>
        <taxon>Alphaproteobacteria</taxon>
        <taxon>Acetobacterales</taxon>
        <taxon>Acetobacteraceae</taxon>
        <taxon>Acetobacter</taxon>
    </lineage>
</organism>
<dbReference type="Pfam" id="PF01479">
    <property type="entry name" value="S4"/>
    <property type="match status" value="1"/>
</dbReference>
<dbReference type="SMART" id="SM00363">
    <property type="entry name" value="S4"/>
    <property type="match status" value="1"/>
</dbReference>
<dbReference type="GO" id="GO:0003723">
    <property type="term" value="F:RNA binding"/>
    <property type="evidence" value="ECO:0007669"/>
    <property type="project" value="UniProtKB-KW"/>
</dbReference>
<protein>
    <recommendedName>
        <fullName evidence="2">RNA-binding S4 domain-containing protein</fullName>
    </recommendedName>
</protein>
<dbReference type="PROSITE" id="PS50889">
    <property type="entry name" value="S4"/>
    <property type="match status" value="1"/>
</dbReference>
<dbReference type="SUPFAM" id="SSF55174">
    <property type="entry name" value="Alpha-L RNA-binding motif"/>
    <property type="match status" value="1"/>
</dbReference>
<dbReference type="RefSeq" id="WP_087651502.1">
    <property type="nucleotide sequence ID" value="NZ_CP021509.1"/>
</dbReference>
<evidence type="ECO:0000313" key="4">
    <source>
        <dbReference type="Proteomes" id="UP000196205"/>
    </source>
</evidence>
<proteinExistence type="predicted"/>
<dbReference type="InterPro" id="IPR036986">
    <property type="entry name" value="S4_RNA-bd_sf"/>
</dbReference>
<dbReference type="Gene3D" id="3.10.290.10">
    <property type="entry name" value="RNA-binding S4 domain"/>
    <property type="match status" value="1"/>
</dbReference>
<evidence type="ECO:0000313" key="3">
    <source>
        <dbReference type="EMBL" id="ARW47068.1"/>
    </source>
</evidence>
<feature type="domain" description="RNA-binding S4" evidence="2">
    <location>
        <begin position="27"/>
        <end position="89"/>
    </location>
</feature>
<dbReference type="EMBL" id="CP021509">
    <property type="protein sequence ID" value="ARW47068.1"/>
    <property type="molecule type" value="Genomic_DNA"/>
</dbReference>
<gene>
    <name evidence="3" type="ORF">S1001342_00711</name>
</gene>
<sequence length="186" mass="20702">MNHNQSSKPKPSPCQPESFRASFALFSLIPIYAPQFCRTNGEARRLVRGGALEVNGKPAVDENMPVSAGDTVVVCPRSKTRRFEFTVREAGPDRDMRRAELIAGNKGESQPAPQTNETVALPLATARLAYMEIFAVIDRLSCQLPHIECEEAQIKAQERLNRLYDLHDQLEAVVGFYGLSSDERGR</sequence>
<evidence type="ECO:0000259" key="2">
    <source>
        <dbReference type="SMART" id="SM00363"/>
    </source>
</evidence>
<accession>A0A1Y0XW07</accession>
<dbReference type="Proteomes" id="UP000196205">
    <property type="component" value="Chromosome"/>
</dbReference>
<dbReference type="CDD" id="cd00165">
    <property type="entry name" value="S4"/>
    <property type="match status" value="1"/>
</dbReference>
<dbReference type="AlphaFoldDB" id="A0A1Y0XW07"/>